<dbReference type="CDD" id="cd01894">
    <property type="entry name" value="EngA1"/>
    <property type="match status" value="1"/>
</dbReference>
<name>X6LVY9_RETFI</name>
<dbReference type="PANTHER" id="PTHR43834">
    <property type="entry name" value="GTPASE DER"/>
    <property type="match status" value="1"/>
</dbReference>
<feature type="compositionally biased region" description="Basic residues" evidence="1">
    <location>
        <begin position="351"/>
        <end position="364"/>
    </location>
</feature>
<keyword evidence="4" id="KW-1185">Reference proteome</keyword>
<dbReference type="AlphaFoldDB" id="X6LVY9"/>
<evidence type="ECO:0000313" key="4">
    <source>
        <dbReference type="Proteomes" id="UP000023152"/>
    </source>
</evidence>
<evidence type="ECO:0000259" key="2">
    <source>
        <dbReference type="Pfam" id="PF01926"/>
    </source>
</evidence>
<accession>X6LVY9</accession>
<dbReference type="SUPFAM" id="SSF52540">
    <property type="entry name" value="P-loop containing nucleoside triphosphate hydrolases"/>
    <property type="match status" value="1"/>
</dbReference>
<dbReference type="Pfam" id="PF01926">
    <property type="entry name" value="MMR_HSR1"/>
    <property type="match status" value="1"/>
</dbReference>
<gene>
    <name evidence="3" type="ORF">RFI_31857</name>
</gene>
<dbReference type="InterPro" id="IPR005225">
    <property type="entry name" value="Small_GTP-bd"/>
</dbReference>
<feature type="region of interest" description="Disordered" evidence="1">
    <location>
        <begin position="334"/>
        <end position="364"/>
    </location>
</feature>
<proteinExistence type="predicted"/>
<dbReference type="GO" id="GO:0005525">
    <property type="term" value="F:GTP binding"/>
    <property type="evidence" value="ECO:0007669"/>
    <property type="project" value="InterPro"/>
</dbReference>
<feature type="compositionally biased region" description="Basic and acidic residues" evidence="1">
    <location>
        <begin position="339"/>
        <end position="350"/>
    </location>
</feature>
<dbReference type="InterPro" id="IPR006073">
    <property type="entry name" value="GTP-bd"/>
</dbReference>
<dbReference type="PANTHER" id="PTHR43834:SF6">
    <property type="entry name" value="GTPASE DER"/>
    <property type="match status" value="1"/>
</dbReference>
<dbReference type="EMBL" id="ASPP01028011">
    <property type="protein sequence ID" value="ETO05536.1"/>
    <property type="molecule type" value="Genomic_DNA"/>
</dbReference>
<organism evidence="3 4">
    <name type="scientific">Reticulomyxa filosa</name>
    <dbReference type="NCBI Taxonomy" id="46433"/>
    <lineage>
        <taxon>Eukaryota</taxon>
        <taxon>Sar</taxon>
        <taxon>Rhizaria</taxon>
        <taxon>Retaria</taxon>
        <taxon>Foraminifera</taxon>
        <taxon>Monothalamids</taxon>
        <taxon>Reticulomyxidae</taxon>
        <taxon>Reticulomyxa</taxon>
    </lineage>
</organism>
<dbReference type="NCBIfam" id="TIGR00231">
    <property type="entry name" value="small_GTP"/>
    <property type="match status" value="1"/>
</dbReference>
<sequence length="364" mass="41378">MGLTLRKWSKNDDCKLSIWRTGLSGMPISLTTRRTFGKANKVRKSYGYSLDSAAMKRKQKSQGGMAPAWLHQVDEFSELRGPRVAIIGRTNVGKSTLFNKLCRSRLAIVDDKPGVTRDRQEGQAKLVDLEFVIVDTPGIEELSEPILRERKIDLNEKSQLLRGMIEQATKAIDYADVILFMYDAKVGITSQDVFLAKWLKKKIDYYNSQIDHSSSRHIQLKTIIPIANKSGTGRYGLPIISQGYELGLGEVVVCAAVTEDGFVDLFHALDDAFKQLDLCRSTNVKDTFSSINIAIDTDPWEIMKQKLTNEQSLNANADPKHWKYLSLRDLQQKLPQQSHEQKKEVKEYQRHRSKRKLAGMKTMK</sequence>
<protein>
    <submittedName>
        <fullName evidence="3">GTP-binding protein EngA</fullName>
    </submittedName>
</protein>
<evidence type="ECO:0000313" key="3">
    <source>
        <dbReference type="EMBL" id="ETO05536.1"/>
    </source>
</evidence>
<dbReference type="OrthoDB" id="8954335at2759"/>
<dbReference type="Gene3D" id="3.40.50.300">
    <property type="entry name" value="P-loop containing nucleotide triphosphate hydrolases"/>
    <property type="match status" value="1"/>
</dbReference>
<dbReference type="InterPro" id="IPR027417">
    <property type="entry name" value="P-loop_NTPase"/>
</dbReference>
<feature type="non-terminal residue" evidence="3">
    <location>
        <position position="364"/>
    </location>
</feature>
<dbReference type="Proteomes" id="UP000023152">
    <property type="component" value="Unassembled WGS sequence"/>
</dbReference>
<feature type="domain" description="G" evidence="2">
    <location>
        <begin position="83"/>
        <end position="201"/>
    </location>
</feature>
<comment type="caution">
    <text evidence="3">The sequence shown here is derived from an EMBL/GenBank/DDBJ whole genome shotgun (WGS) entry which is preliminary data.</text>
</comment>
<reference evidence="3 4" key="1">
    <citation type="journal article" date="2013" name="Curr. Biol.">
        <title>The Genome of the Foraminiferan Reticulomyxa filosa.</title>
        <authorList>
            <person name="Glockner G."/>
            <person name="Hulsmann N."/>
            <person name="Schleicher M."/>
            <person name="Noegel A.A."/>
            <person name="Eichinger L."/>
            <person name="Gallinger C."/>
            <person name="Pawlowski J."/>
            <person name="Sierra R."/>
            <person name="Euteneuer U."/>
            <person name="Pillet L."/>
            <person name="Moustafa A."/>
            <person name="Platzer M."/>
            <person name="Groth M."/>
            <person name="Szafranski K."/>
            <person name="Schliwa M."/>
        </authorList>
    </citation>
    <scope>NUCLEOTIDE SEQUENCE [LARGE SCALE GENOMIC DNA]</scope>
</reference>
<evidence type="ECO:0000256" key="1">
    <source>
        <dbReference type="SAM" id="MobiDB-lite"/>
    </source>
</evidence>